<evidence type="ECO:0000313" key="4">
    <source>
        <dbReference type="EMBL" id="WAX55086.1"/>
    </source>
</evidence>
<reference evidence="4" key="1">
    <citation type="submission" date="2022-05" db="EMBL/GenBank/DDBJ databases">
        <title>Jatrophihabitans sp. SB3-54 whole genome sequence.</title>
        <authorList>
            <person name="Suh M.K."/>
            <person name="Eom M.K."/>
            <person name="Kim J.S."/>
            <person name="Kim H.S."/>
            <person name="Do H.E."/>
            <person name="Shin Y.K."/>
            <person name="Lee J.-S."/>
        </authorList>
    </citation>
    <scope>NUCLEOTIDE SEQUENCE</scope>
    <source>
        <strain evidence="4">SB3-54</strain>
    </source>
</reference>
<evidence type="ECO:0000256" key="1">
    <source>
        <dbReference type="ARBA" id="ARBA00022801"/>
    </source>
</evidence>
<dbReference type="InterPro" id="IPR001932">
    <property type="entry name" value="PPM-type_phosphatase-like_dom"/>
</dbReference>
<dbReference type="InterPro" id="IPR001789">
    <property type="entry name" value="Sig_transdc_resp-reg_receiver"/>
</dbReference>
<dbReference type="SUPFAM" id="SSF52172">
    <property type="entry name" value="CheY-like"/>
    <property type="match status" value="1"/>
</dbReference>
<keyword evidence="2" id="KW-0597">Phosphoprotein</keyword>
<dbReference type="InterPro" id="IPR011006">
    <property type="entry name" value="CheY-like_superfamily"/>
</dbReference>
<dbReference type="Gene3D" id="3.60.40.10">
    <property type="entry name" value="PPM-type phosphatase domain"/>
    <property type="match status" value="1"/>
</dbReference>
<feature type="domain" description="Response regulatory" evidence="3">
    <location>
        <begin position="9"/>
        <end position="124"/>
    </location>
</feature>
<organism evidence="4 5">
    <name type="scientific">Jatrophihabitans cynanchi</name>
    <dbReference type="NCBI Taxonomy" id="2944128"/>
    <lineage>
        <taxon>Bacteria</taxon>
        <taxon>Bacillati</taxon>
        <taxon>Actinomycetota</taxon>
        <taxon>Actinomycetes</taxon>
        <taxon>Jatrophihabitantales</taxon>
        <taxon>Jatrophihabitantaceae</taxon>
        <taxon>Jatrophihabitans</taxon>
    </lineage>
</organism>
<keyword evidence="5" id="KW-1185">Reference proteome</keyword>
<dbReference type="PANTHER" id="PTHR43156">
    <property type="entry name" value="STAGE II SPORULATION PROTEIN E-RELATED"/>
    <property type="match status" value="1"/>
</dbReference>
<name>A0ABY7JW01_9ACTN</name>
<protein>
    <submittedName>
        <fullName evidence="4">SpoIIE family protein phosphatase</fullName>
    </submittedName>
</protein>
<dbReference type="EMBL" id="CP097463">
    <property type="protein sequence ID" value="WAX55086.1"/>
    <property type="molecule type" value="Genomic_DNA"/>
</dbReference>
<dbReference type="Gene3D" id="3.40.50.2300">
    <property type="match status" value="1"/>
</dbReference>
<gene>
    <name evidence="4" type="ORF">M6B22_10995</name>
</gene>
<dbReference type="RefSeq" id="WP_269441588.1">
    <property type="nucleotide sequence ID" value="NZ_CP097463.1"/>
</dbReference>
<evidence type="ECO:0000256" key="2">
    <source>
        <dbReference type="PROSITE-ProRule" id="PRU00169"/>
    </source>
</evidence>
<dbReference type="Pfam" id="PF00072">
    <property type="entry name" value="Response_reg"/>
    <property type="match status" value="1"/>
</dbReference>
<dbReference type="Proteomes" id="UP001164693">
    <property type="component" value="Chromosome"/>
</dbReference>
<proteinExistence type="predicted"/>
<feature type="modified residue" description="4-aspartylphosphate" evidence="2">
    <location>
        <position position="60"/>
    </location>
</feature>
<accession>A0ABY7JW01</accession>
<dbReference type="PANTHER" id="PTHR43156:SF2">
    <property type="entry name" value="STAGE II SPORULATION PROTEIN E"/>
    <property type="match status" value="1"/>
</dbReference>
<keyword evidence="1" id="KW-0378">Hydrolase</keyword>
<dbReference type="PROSITE" id="PS50110">
    <property type="entry name" value="RESPONSE_REGULATORY"/>
    <property type="match status" value="1"/>
</dbReference>
<dbReference type="InterPro" id="IPR052016">
    <property type="entry name" value="Bact_Sigma-Reg"/>
</dbReference>
<dbReference type="Pfam" id="PF07228">
    <property type="entry name" value="SpoIIE"/>
    <property type="match status" value="1"/>
</dbReference>
<evidence type="ECO:0000313" key="5">
    <source>
        <dbReference type="Proteomes" id="UP001164693"/>
    </source>
</evidence>
<dbReference type="SMART" id="SM00448">
    <property type="entry name" value="REC"/>
    <property type="match status" value="1"/>
</dbReference>
<evidence type="ECO:0000259" key="3">
    <source>
        <dbReference type="PROSITE" id="PS50110"/>
    </source>
</evidence>
<dbReference type="InterPro" id="IPR036457">
    <property type="entry name" value="PPM-type-like_dom_sf"/>
</dbReference>
<sequence>MRYGETGPHILLIEDDEGDALLVRACLSEAGIGDTEIEWCRTLADGVVAIRRQPRCVLLDLGLPDADGMSALLGAVEASPASPIIVLTGRHGEGGTEALALGAQDYLVKDDITSDLLERSIRYAMERKRAQRIGQQLREAQLSSAEKSRLERGLLPTPLLRSHRVRCSTYYRPGPDHAVLGGDFFDVIETPDHRIRVVIGDVMGHGPDQAAIGVHLRVAWRTLVLAGTPDVQILPTLATLLAAETGGNFGFVTACDITINPDLTTTLRVAGHPAPLLCTHGKTTYLDVEVGPPLGMESVVRMRPGWIRTGGWPQTHALLEPESSLIVYTDGLLDAFANTADGGSLGIEEFVAAVDGCASGEGTVASWIPALLNGAPNQSVVDDTAVVVITTGPSSTR</sequence>
<dbReference type="SMART" id="SM00331">
    <property type="entry name" value="PP2C_SIG"/>
    <property type="match status" value="1"/>
</dbReference>